<name>A0A4Z0NQ57_SALET</name>
<protein>
    <submittedName>
        <fullName evidence="4">Nucleoid-associated protein YejK</fullName>
    </submittedName>
</protein>
<evidence type="ECO:0000313" key="5">
    <source>
        <dbReference type="Proteomes" id="UP000298196"/>
    </source>
</evidence>
<reference evidence="4 5" key="1">
    <citation type="submission" date="2018-03" db="EMBL/GenBank/DDBJ databases">
        <title>Non-Typhoidal Salmonella genome sequencing and assembly.</title>
        <authorList>
            <person name="Matchawe C."/>
        </authorList>
    </citation>
    <scope>NUCLEOTIDE SEQUENCE [LARGE SCALE GENOMIC DNA]</scope>
    <source>
        <strain evidence="4 5">22sa</strain>
    </source>
</reference>
<organism evidence="4 5">
    <name type="scientific">Salmonella enterica subsp. enterica serovar Poona</name>
    <dbReference type="NCBI Taxonomy" id="436295"/>
    <lineage>
        <taxon>Bacteria</taxon>
        <taxon>Pseudomonadati</taxon>
        <taxon>Pseudomonadota</taxon>
        <taxon>Gammaproteobacteria</taxon>
        <taxon>Enterobacterales</taxon>
        <taxon>Enterobacteriaceae</taxon>
        <taxon>Salmonella</taxon>
    </lineage>
</organism>
<sequence>INFDAMLLGERIFWDPATDTLTIKGTPPNLRDQLQRRTSGGK</sequence>
<comment type="subcellular location">
    <subcellularLocation>
        <location evidence="1">Cytoplasm</location>
        <location evidence="1">Nucleoid</location>
    </subcellularLocation>
</comment>
<evidence type="ECO:0000256" key="3">
    <source>
        <dbReference type="ARBA" id="ARBA00022490"/>
    </source>
</evidence>
<comment type="similarity">
    <text evidence="2">Belongs to the YejK family.</text>
</comment>
<comment type="caution">
    <text evidence="4">The sequence shown here is derived from an EMBL/GenBank/DDBJ whole genome shotgun (WGS) entry which is preliminary data.</text>
</comment>
<dbReference type="PANTHER" id="PTHR38772:SF1">
    <property type="entry name" value="NUCLEOID-ASSOCIATED PROTEIN YEJK"/>
    <property type="match status" value="1"/>
</dbReference>
<feature type="non-terminal residue" evidence="4">
    <location>
        <position position="1"/>
    </location>
</feature>
<accession>A0A4Z0NQ57</accession>
<gene>
    <name evidence="4" type="ORF">C9F07_09190</name>
</gene>
<evidence type="ECO:0000256" key="2">
    <source>
        <dbReference type="ARBA" id="ARBA00009035"/>
    </source>
</evidence>
<evidence type="ECO:0000256" key="1">
    <source>
        <dbReference type="ARBA" id="ARBA00004453"/>
    </source>
</evidence>
<dbReference type="PANTHER" id="PTHR38772">
    <property type="match status" value="1"/>
</dbReference>
<dbReference type="EMBL" id="PYKI01001002">
    <property type="protein sequence ID" value="TGD98485.1"/>
    <property type="molecule type" value="Genomic_DNA"/>
</dbReference>
<dbReference type="GO" id="GO:0003727">
    <property type="term" value="F:single-stranded RNA binding"/>
    <property type="evidence" value="ECO:0007669"/>
    <property type="project" value="TreeGrafter"/>
</dbReference>
<proteinExistence type="inferred from homology"/>
<dbReference type="InterPro" id="IPR007358">
    <property type="entry name" value="Nucleoid_associated_NdpA"/>
</dbReference>
<dbReference type="AlphaFoldDB" id="A0A4Z0NQ57"/>
<dbReference type="Pfam" id="PF04245">
    <property type="entry name" value="NA37"/>
    <property type="match status" value="1"/>
</dbReference>
<dbReference type="Proteomes" id="UP000298196">
    <property type="component" value="Unassembled WGS sequence"/>
</dbReference>
<keyword evidence="5" id="KW-1185">Reference proteome</keyword>
<keyword evidence="3" id="KW-0963">Cytoplasm</keyword>
<dbReference type="GO" id="GO:0043590">
    <property type="term" value="C:bacterial nucleoid"/>
    <property type="evidence" value="ECO:0007669"/>
    <property type="project" value="TreeGrafter"/>
</dbReference>
<dbReference type="GO" id="GO:0003690">
    <property type="term" value="F:double-stranded DNA binding"/>
    <property type="evidence" value="ECO:0007669"/>
    <property type="project" value="TreeGrafter"/>
</dbReference>
<evidence type="ECO:0000313" key="4">
    <source>
        <dbReference type="EMBL" id="TGD98485.1"/>
    </source>
</evidence>